<evidence type="ECO:0000313" key="9">
    <source>
        <dbReference type="EMBL" id="GAC93199.1"/>
    </source>
</evidence>
<dbReference type="STRING" id="1305764.R9NX84"/>
<evidence type="ECO:0000313" key="10">
    <source>
        <dbReference type="Proteomes" id="UP000014071"/>
    </source>
</evidence>
<keyword evidence="9" id="KW-0067">ATP-binding</keyword>
<evidence type="ECO:0000256" key="4">
    <source>
        <dbReference type="ARBA" id="ARBA00034617"/>
    </source>
</evidence>
<comment type="similarity">
    <text evidence="1">Belongs to the helicase family. RecQ subfamily.</text>
</comment>
<feature type="compositionally biased region" description="Polar residues" evidence="7">
    <location>
        <begin position="13"/>
        <end position="28"/>
    </location>
</feature>
<dbReference type="PANTHER" id="PTHR13710">
    <property type="entry name" value="DNA HELICASE RECQ FAMILY MEMBER"/>
    <property type="match status" value="1"/>
</dbReference>
<dbReference type="AlphaFoldDB" id="R9NX84"/>
<dbReference type="eggNOG" id="KOG0353">
    <property type="taxonomic scope" value="Eukaryota"/>
</dbReference>
<feature type="domain" description="Helicase ATP-binding" evidence="8">
    <location>
        <begin position="129"/>
        <end position="273"/>
    </location>
</feature>
<dbReference type="InterPro" id="IPR014001">
    <property type="entry name" value="Helicase_ATP-bd"/>
</dbReference>
<dbReference type="GO" id="GO:0016787">
    <property type="term" value="F:hydrolase activity"/>
    <property type="evidence" value="ECO:0007669"/>
    <property type="project" value="UniProtKB-KW"/>
</dbReference>
<accession>R9NX84</accession>
<keyword evidence="9" id="KW-0347">Helicase</keyword>
<dbReference type="InterPro" id="IPR027417">
    <property type="entry name" value="P-loop_NTPase"/>
</dbReference>
<evidence type="ECO:0000256" key="5">
    <source>
        <dbReference type="ARBA" id="ARBA00034808"/>
    </source>
</evidence>
<gene>
    <name evidence="9" type="ORF">PHSY_000762</name>
</gene>
<organism evidence="9 10">
    <name type="scientific">Pseudozyma hubeiensis (strain SY62)</name>
    <name type="common">Yeast</name>
    <dbReference type="NCBI Taxonomy" id="1305764"/>
    <lineage>
        <taxon>Eukaryota</taxon>
        <taxon>Fungi</taxon>
        <taxon>Dikarya</taxon>
        <taxon>Basidiomycota</taxon>
        <taxon>Ustilaginomycotina</taxon>
        <taxon>Ustilaginomycetes</taxon>
        <taxon>Ustilaginales</taxon>
        <taxon>Ustilaginaceae</taxon>
        <taxon>Pseudozyma</taxon>
    </lineage>
</organism>
<comment type="catalytic activity">
    <reaction evidence="4">
        <text>Couples ATP hydrolysis with the unwinding of duplex DNA by translocating in the 3'-5' direction.</text>
        <dbReference type="EC" id="5.6.2.4"/>
    </reaction>
</comment>
<evidence type="ECO:0000256" key="1">
    <source>
        <dbReference type="ARBA" id="ARBA00005446"/>
    </source>
</evidence>
<evidence type="ECO:0000256" key="3">
    <source>
        <dbReference type="ARBA" id="ARBA00023235"/>
    </source>
</evidence>
<dbReference type="Pfam" id="PF00270">
    <property type="entry name" value="DEAD"/>
    <property type="match status" value="1"/>
</dbReference>
<dbReference type="GeneID" id="24106065"/>
<keyword evidence="6" id="KW-0175">Coiled coil</keyword>
<dbReference type="EC" id="5.6.2.4" evidence="5"/>
<dbReference type="GO" id="GO:0043138">
    <property type="term" value="F:3'-5' DNA helicase activity"/>
    <property type="evidence" value="ECO:0007669"/>
    <property type="project" value="UniProtKB-EC"/>
</dbReference>
<dbReference type="Gene3D" id="3.40.50.300">
    <property type="entry name" value="P-loop containing nucleotide triphosphate hydrolases"/>
    <property type="match status" value="1"/>
</dbReference>
<keyword evidence="2" id="KW-0238">DNA-binding</keyword>
<keyword evidence="10" id="KW-1185">Reference proteome</keyword>
<evidence type="ECO:0000259" key="8">
    <source>
        <dbReference type="PROSITE" id="PS51192"/>
    </source>
</evidence>
<dbReference type="PANTHER" id="PTHR13710:SF105">
    <property type="entry name" value="ATP-DEPENDENT DNA HELICASE Q1"/>
    <property type="match status" value="1"/>
</dbReference>
<feature type="coiled-coil region" evidence="6">
    <location>
        <begin position="36"/>
        <end position="70"/>
    </location>
</feature>
<dbReference type="HOGENOM" id="CLU_001103_17_0_1"/>
<keyword evidence="9" id="KW-0547">Nucleotide-binding</keyword>
<dbReference type="Proteomes" id="UP000014071">
    <property type="component" value="Unassembled WGS sequence"/>
</dbReference>
<sequence length="273" mass="29909">MDDDDFEVVSPTLDGTGQNGSNPSASNGKQKEIIYDQEVAAKLEDLDAEIDSVQKQIVELQKLKDSVLRERRNVYNAYLKSLRPEGSGSSRILGTDYTVSTFSWSDDIRLAAMSVFGIPSFRFCQEAVINAALDGRNAVVVMPTGGGKSLCYQLPAILKPGLTLVVSPLISLMTDQVFHLQEVGIESELLCGSTSREDSNAILKQIRHGPASDDQQATVTASKTRRNQHQTDGIKLLYVTPERIAKSKTCLSALQSAYEQGRLSRIVIDEARK</sequence>
<dbReference type="OrthoDB" id="10261556at2759"/>
<feature type="region of interest" description="Disordered" evidence="7">
    <location>
        <begin position="1"/>
        <end position="31"/>
    </location>
</feature>
<evidence type="ECO:0000256" key="7">
    <source>
        <dbReference type="SAM" id="MobiDB-lite"/>
    </source>
</evidence>
<name>R9NX84_PSEHS</name>
<dbReference type="SUPFAM" id="SSF52540">
    <property type="entry name" value="P-loop containing nucleoside triphosphate hydrolases"/>
    <property type="match status" value="1"/>
</dbReference>
<proteinExistence type="inferred from homology"/>
<dbReference type="GO" id="GO:0000724">
    <property type="term" value="P:double-strand break repair via homologous recombination"/>
    <property type="evidence" value="ECO:0007669"/>
    <property type="project" value="TreeGrafter"/>
</dbReference>
<evidence type="ECO:0000256" key="6">
    <source>
        <dbReference type="SAM" id="Coils"/>
    </source>
</evidence>
<dbReference type="PROSITE" id="PS51192">
    <property type="entry name" value="HELICASE_ATP_BIND_1"/>
    <property type="match status" value="1"/>
</dbReference>
<dbReference type="GO" id="GO:0003677">
    <property type="term" value="F:DNA binding"/>
    <property type="evidence" value="ECO:0007669"/>
    <property type="project" value="UniProtKB-KW"/>
</dbReference>
<keyword evidence="9" id="KW-0378">Hydrolase</keyword>
<dbReference type="GO" id="GO:0005524">
    <property type="term" value="F:ATP binding"/>
    <property type="evidence" value="ECO:0007669"/>
    <property type="project" value="InterPro"/>
</dbReference>
<dbReference type="GO" id="GO:0005737">
    <property type="term" value="C:cytoplasm"/>
    <property type="evidence" value="ECO:0007669"/>
    <property type="project" value="TreeGrafter"/>
</dbReference>
<evidence type="ECO:0000256" key="2">
    <source>
        <dbReference type="ARBA" id="ARBA00023125"/>
    </source>
</evidence>
<keyword evidence="3" id="KW-0413">Isomerase</keyword>
<dbReference type="GO" id="GO:0005694">
    <property type="term" value="C:chromosome"/>
    <property type="evidence" value="ECO:0007669"/>
    <property type="project" value="TreeGrafter"/>
</dbReference>
<dbReference type="EMBL" id="DF238773">
    <property type="protein sequence ID" value="GAC93199.1"/>
    <property type="molecule type" value="Genomic_DNA"/>
</dbReference>
<dbReference type="RefSeq" id="XP_012186786.1">
    <property type="nucleotide sequence ID" value="XM_012331396.1"/>
</dbReference>
<reference evidence="10" key="1">
    <citation type="journal article" date="2013" name="Genome Announc.">
        <title>Draft genome sequence of the basidiomycetous yeast-like fungus Pseudozyma hubeiensis SY62, which produces an abundant amount of the biosurfactant mannosylerythritol lipids.</title>
        <authorList>
            <person name="Konishi M."/>
            <person name="Hatada Y."/>
            <person name="Horiuchi J."/>
        </authorList>
    </citation>
    <scope>NUCLEOTIDE SEQUENCE [LARGE SCALE GENOMIC DNA]</scope>
    <source>
        <strain evidence="10">SY62</strain>
    </source>
</reference>
<dbReference type="GO" id="GO:0009378">
    <property type="term" value="F:four-way junction helicase activity"/>
    <property type="evidence" value="ECO:0007669"/>
    <property type="project" value="TreeGrafter"/>
</dbReference>
<protein>
    <recommendedName>
        <fullName evidence="5">DNA 3'-5' helicase</fullName>
        <ecNumber evidence="5">5.6.2.4</ecNumber>
    </recommendedName>
</protein>
<dbReference type="InterPro" id="IPR011545">
    <property type="entry name" value="DEAD/DEAH_box_helicase_dom"/>
</dbReference>